<evidence type="ECO:0000313" key="4">
    <source>
        <dbReference type="Proteomes" id="UP000664466"/>
    </source>
</evidence>
<dbReference type="InterPro" id="IPR003395">
    <property type="entry name" value="RecF/RecN/SMC_N"/>
</dbReference>
<accession>A0A8B0SEZ6</accession>
<reference evidence="2 4" key="1">
    <citation type="submission" date="2021-03" db="EMBL/GenBank/DDBJ databases">
        <title>Draft genome and methylome analysis of Thiotrix fructosivoruns ATCC 49748.</title>
        <authorList>
            <person name="Fomenkov A."/>
            <person name="Grabovich M.Y."/>
            <person name="Roberts R.J."/>
        </authorList>
    </citation>
    <scope>NUCLEOTIDE SEQUENCE [LARGE SCALE GENOMIC DNA]</scope>
    <source>
        <strain evidence="2 4">ATCC 49748</strain>
    </source>
</reference>
<dbReference type="RefSeq" id="WP_207252636.1">
    <property type="nucleotide sequence ID" value="NZ_JAFMPM010000008.1"/>
</dbReference>
<organism evidence="3">
    <name type="scientific">Thiothrix fructosivorans</name>
    <dbReference type="NCBI Taxonomy" id="111770"/>
    <lineage>
        <taxon>Bacteria</taxon>
        <taxon>Pseudomonadati</taxon>
        <taxon>Pseudomonadota</taxon>
        <taxon>Gammaproteobacteria</taxon>
        <taxon>Thiotrichales</taxon>
        <taxon>Thiotrichaceae</taxon>
        <taxon>Thiothrix</taxon>
    </lineage>
</organism>
<sequence>MLERLSVENFTVFSKASFEFAAGLNVIVGENGTGKTHVLKLAYAVIAENRSQANKQKSVVDVAAEIQSRANDYVIKIVDVFKAESIDNFIKNKAYGANEVGFQFELSGNNPSFLFNSKYSANGLETKFPKPLKGHQSAKAVFLPARELLTIYPGFVSLYEGRYLEFDETYRDTCLLLGEPLLKKPMTDLLLVLEEAMGGKVLLERGRFYLVCDFGKVEMPMVAEGIRKLAMLAQLIAVGALQKGSYLFWDEPEANLNPRLVKVVARVILQLAKTGIQIFVATHSLFLLREFEVLQTAEKKPVPQRYFALKQGADGVEVEQGNAIDDLKTLVLLDEELLQSDRYMALES</sequence>
<dbReference type="PANTHER" id="PTHR43581">
    <property type="entry name" value="ATP/GTP PHOSPHATASE"/>
    <property type="match status" value="1"/>
</dbReference>
<dbReference type="EMBL" id="JAFMPM010000008">
    <property type="protein sequence ID" value="MBO0614946.1"/>
    <property type="molecule type" value="Genomic_DNA"/>
</dbReference>
<dbReference type="InterPro" id="IPR027417">
    <property type="entry name" value="P-loop_NTPase"/>
</dbReference>
<protein>
    <submittedName>
        <fullName evidence="3">AAA family ATPase</fullName>
    </submittedName>
</protein>
<dbReference type="SUPFAM" id="SSF52540">
    <property type="entry name" value="P-loop containing nucleoside triphosphate hydrolases"/>
    <property type="match status" value="1"/>
</dbReference>
<name>A0A8B0SEZ6_9GAMM</name>
<dbReference type="InterPro" id="IPR051396">
    <property type="entry name" value="Bact_Antivir_Def_Nuclease"/>
</dbReference>
<evidence type="ECO:0000313" key="2">
    <source>
        <dbReference type="EMBL" id="MBO0614946.1"/>
    </source>
</evidence>
<dbReference type="Gene3D" id="3.40.50.300">
    <property type="entry name" value="P-loop containing nucleotide triphosphate hydrolases"/>
    <property type="match status" value="2"/>
</dbReference>
<keyword evidence="4" id="KW-1185">Reference proteome</keyword>
<dbReference type="PANTHER" id="PTHR43581:SF2">
    <property type="entry name" value="EXCINUCLEASE ATPASE SUBUNIT"/>
    <property type="match status" value="1"/>
</dbReference>
<dbReference type="CDD" id="cd00267">
    <property type="entry name" value="ABC_ATPase"/>
    <property type="match status" value="1"/>
</dbReference>
<dbReference type="Proteomes" id="UP000664466">
    <property type="component" value="Unassembled WGS sequence"/>
</dbReference>
<gene>
    <name evidence="3" type="ORF">J1836_014170</name>
    <name evidence="2" type="ORF">J1836_18780</name>
</gene>
<evidence type="ECO:0000259" key="1">
    <source>
        <dbReference type="Pfam" id="PF02463"/>
    </source>
</evidence>
<dbReference type="AlphaFoldDB" id="A0A8B0SEZ6"/>
<proteinExistence type="predicted"/>
<evidence type="ECO:0000313" key="3">
    <source>
        <dbReference type="EMBL" id="QTX09751.1"/>
    </source>
</evidence>
<feature type="domain" description="RecF/RecN/SMC N-terminal" evidence="1">
    <location>
        <begin position="1"/>
        <end position="292"/>
    </location>
</feature>
<reference evidence="3" key="2">
    <citation type="submission" date="2021-04" db="EMBL/GenBank/DDBJ databases">
        <title>Complete Genome and methylome analysis of Thiothrix fructosivorans ATCC 49748.</title>
        <authorList>
            <person name="Fomenkov A."/>
            <person name="Sun L."/>
            <person name="Vincze T."/>
            <person name="Grabovich M.Y."/>
            <person name="Roberts R.J."/>
        </authorList>
    </citation>
    <scope>NUCLEOTIDE SEQUENCE</scope>
    <source>
        <strain evidence="3">ATCC 49748</strain>
    </source>
</reference>
<dbReference type="Pfam" id="PF02463">
    <property type="entry name" value="SMC_N"/>
    <property type="match status" value="1"/>
</dbReference>
<dbReference type="EMBL" id="CP072748">
    <property type="protein sequence ID" value="QTX09751.1"/>
    <property type="molecule type" value="Genomic_DNA"/>
</dbReference>